<evidence type="ECO:0000313" key="5">
    <source>
        <dbReference type="Proteomes" id="UP001589776"/>
    </source>
</evidence>
<reference evidence="4 5" key="1">
    <citation type="submission" date="2024-09" db="EMBL/GenBank/DDBJ databases">
        <authorList>
            <person name="Sun Q."/>
            <person name="Mori K."/>
        </authorList>
    </citation>
    <scope>NUCLEOTIDE SEQUENCE [LARGE SCALE GENOMIC DNA]</scope>
    <source>
        <strain evidence="4 5">CCM 7759</strain>
    </source>
</reference>
<dbReference type="PANTHER" id="PTHR35579">
    <property type="entry name" value="CRISPR SYSTEM CMS ENDORIBONUCLEASE CSM3"/>
    <property type="match status" value="1"/>
</dbReference>
<organism evidence="4 5">
    <name type="scientific">Paenibacillus chartarius</name>
    <dbReference type="NCBI Taxonomy" id="747481"/>
    <lineage>
        <taxon>Bacteria</taxon>
        <taxon>Bacillati</taxon>
        <taxon>Bacillota</taxon>
        <taxon>Bacilli</taxon>
        <taxon>Bacillales</taxon>
        <taxon>Paenibacillaceae</taxon>
        <taxon>Paenibacillus</taxon>
    </lineage>
</organism>
<gene>
    <name evidence="4" type="ORF">ACFFK0_26610</name>
</gene>
<accession>A0ABV6DTK4</accession>
<dbReference type="InterPro" id="IPR005537">
    <property type="entry name" value="RAMP_III_fam"/>
</dbReference>
<feature type="signal peptide" evidence="2">
    <location>
        <begin position="1"/>
        <end position="22"/>
    </location>
</feature>
<evidence type="ECO:0000259" key="3">
    <source>
        <dbReference type="Pfam" id="PF03787"/>
    </source>
</evidence>
<comment type="caution">
    <text evidence="4">The sequence shown here is derived from an EMBL/GenBank/DDBJ whole genome shotgun (WGS) entry which is preliminary data.</text>
</comment>
<dbReference type="InterPro" id="IPR052216">
    <property type="entry name" value="CRISPR_Csm3_endoribonuclease"/>
</dbReference>
<dbReference type="Proteomes" id="UP001589776">
    <property type="component" value="Unassembled WGS sequence"/>
</dbReference>
<evidence type="ECO:0000256" key="2">
    <source>
        <dbReference type="SAM" id="SignalP"/>
    </source>
</evidence>
<dbReference type="EMBL" id="JBHLWN010000107">
    <property type="protein sequence ID" value="MFC0215976.1"/>
    <property type="molecule type" value="Genomic_DNA"/>
</dbReference>
<dbReference type="RefSeq" id="WP_377473691.1">
    <property type="nucleotide sequence ID" value="NZ_JBHLWN010000107.1"/>
</dbReference>
<dbReference type="PANTHER" id="PTHR35579:SF3">
    <property type="entry name" value="CRISPR SYSTEM CMS ENDORIBONUCLEASE CSM3"/>
    <property type="match status" value="1"/>
</dbReference>
<dbReference type="CDD" id="cd09726">
    <property type="entry name" value="RAMP_I_III"/>
    <property type="match status" value="1"/>
</dbReference>
<name>A0ABV6DTK4_9BACL</name>
<evidence type="ECO:0000313" key="4">
    <source>
        <dbReference type="EMBL" id="MFC0215976.1"/>
    </source>
</evidence>
<feature type="chain" id="PRO_5045730000" evidence="2">
    <location>
        <begin position="23"/>
        <end position="207"/>
    </location>
</feature>
<dbReference type="Pfam" id="PF03787">
    <property type="entry name" value="RAMPs"/>
    <property type="match status" value="1"/>
</dbReference>
<feature type="domain" description="CRISPR type III-associated protein" evidence="3">
    <location>
        <begin position="15"/>
        <end position="182"/>
    </location>
</feature>
<keyword evidence="5" id="KW-1185">Reference proteome</keyword>
<protein>
    <submittedName>
        <fullName evidence="4">RAMP superfamily CRISPR-associated protein</fullName>
    </submittedName>
</protein>
<keyword evidence="1" id="KW-0051">Antiviral defense</keyword>
<evidence type="ECO:0000256" key="1">
    <source>
        <dbReference type="ARBA" id="ARBA00023118"/>
    </source>
</evidence>
<sequence length="207" mass="23505">MTWCIRIALLSEAALGSGQAMAGETDTELTYDEHGIPYYKGKTLKGKLREQAELVGQLYGETATVERLFGSSTSRSSMQEGRLRFGNAYLPYEWYRELAHFRHDEIKARLTAVRIIASLHPETGTMIQNSSRQVRVLTKDAVFYSQLHGMERLQEEEIAFMALVISMTKHIGSMQSRGKGHVWMQLYENDQNVTPYYMNKIKLGAGS</sequence>
<keyword evidence="2" id="KW-0732">Signal</keyword>
<proteinExistence type="predicted"/>